<evidence type="ECO:0000259" key="10">
    <source>
        <dbReference type="Pfam" id="PF07156"/>
    </source>
</evidence>
<proteinExistence type="inferred from homology"/>
<keyword evidence="7" id="KW-0325">Glycoprotein</keyword>
<evidence type="ECO:0000256" key="1">
    <source>
        <dbReference type="ARBA" id="ARBA00001974"/>
    </source>
</evidence>
<dbReference type="AlphaFoldDB" id="A0A9W9LHP2"/>
<reference evidence="11" key="1">
    <citation type="submission" date="2022-11" db="EMBL/GenBank/DDBJ databases">
        <authorList>
            <person name="Petersen C."/>
        </authorList>
    </citation>
    <scope>NUCLEOTIDE SEQUENCE</scope>
    <source>
        <strain evidence="11">IBT 21917</strain>
    </source>
</reference>
<dbReference type="InterPro" id="IPR010795">
    <property type="entry name" value="Prenylcys_lyase"/>
</dbReference>
<evidence type="ECO:0000256" key="6">
    <source>
        <dbReference type="ARBA" id="ARBA00023002"/>
    </source>
</evidence>
<comment type="caution">
    <text evidence="11">The sequence shown here is derived from an EMBL/GenBank/DDBJ whole genome shotgun (WGS) entry which is preliminary data.</text>
</comment>
<dbReference type="Proteomes" id="UP001146351">
    <property type="component" value="Unassembled WGS sequence"/>
</dbReference>
<comment type="similarity">
    <text evidence="2">Belongs to the prenylcysteine oxidase family.</text>
</comment>
<comment type="cofactor">
    <cofactor evidence="1">
        <name>FAD</name>
        <dbReference type="ChEBI" id="CHEBI:57692"/>
    </cofactor>
</comment>
<dbReference type="GO" id="GO:0030328">
    <property type="term" value="P:prenylcysteine catabolic process"/>
    <property type="evidence" value="ECO:0007669"/>
    <property type="project" value="InterPro"/>
</dbReference>
<keyword evidence="6" id="KW-0560">Oxidoreductase</keyword>
<feature type="region of interest" description="Disordered" evidence="8">
    <location>
        <begin position="527"/>
        <end position="547"/>
    </location>
</feature>
<dbReference type="PANTHER" id="PTHR15944:SF0">
    <property type="entry name" value="PRENYLCYSTEINE LYASE DOMAIN-CONTAINING PROTEIN"/>
    <property type="match status" value="1"/>
</dbReference>
<dbReference type="PANTHER" id="PTHR15944">
    <property type="entry name" value="FARNESYLCYSTEINE LYASE"/>
    <property type="match status" value="1"/>
</dbReference>
<keyword evidence="3" id="KW-0285">Flavoprotein</keyword>
<gene>
    <name evidence="11" type="ORF">N7492_008843</name>
</gene>
<dbReference type="Pfam" id="PF13450">
    <property type="entry name" value="NAD_binding_8"/>
    <property type="match status" value="1"/>
</dbReference>
<sequence>MWLLYTLLVFLPFGYAAQQQPLRSDIHTGPKRVAVIGAGAGGSFAAYELRKLAEANGTPLNITVFERNPYIGGRSTTVDVFDDPAYPIELGASIFVQVNHNLVNASRDLGLEVRSADYARPRETAESIGIWDGEEFVFTLKNSYSWWNIARLFWRYGMAPLRTQNLMKTIVGRFLRLYEEPLFPFHSLSEAAVALDLINATSSPGENFLQRNQISDLFAREIIQASTRVNYGQNLPLIHGLESMVCMATDGAVSIDGGNWRIFDGALKSSGAEVRVNTTVTEITRNEGSVRITSKPSSDADAVQPVDESEFDEVVIAGPLQYSGVSISPPLQHIPDEIPYVKLHVTLLASPHKISAKFFGLGVNDHAPETILTTLPKDLNLGANPKGVGPADFWSISTLRSVDRTVLEDGTERQEKHYVYKIFSPERPTAEFIAQIFDLDYDNGTGSVVVPQGNTSIADLPKSEISWFHEKVWNPYPLLYPRVTFEETLLAPGVWYTGGIESFISTMETSALMGRNVAALMVQSWQKQEQTKNEDTSPSSASGRAEL</sequence>
<accession>A0A9W9LHP2</accession>
<evidence type="ECO:0000256" key="4">
    <source>
        <dbReference type="ARBA" id="ARBA00022729"/>
    </source>
</evidence>
<dbReference type="InterPro" id="IPR017046">
    <property type="entry name" value="Prenylcysteine_Oxase1"/>
</dbReference>
<evidence type="ECO:0000256" key="2">
    <source>
        <dbReference type="ARBA" id="ARBA00009967"/>
    </source>
</evidence>
<dbReference type="SUPFAM" id="SSF51905">
    <property type="entry name" value="FAD/NAD(P)-binding domain"/>
    <property type="match status" value="1"/>
</dbReference>
<dbReference type="OrthoDB" id="437369at2759"/>
<dbReference type="EMBL" id="JAPQKO010000006">
    <property type="protein sequence ID" value="KAJ5156040.1"/>
    <property type="molecule type" value="Genomic_DNA"/>
</dbReference>
<dbReference type="PIRSF" id="PIRSF036292">
    <property type="entry name" value="Prenylcysteine_oxidase"/>
    <property type="match status" value="1"/>
</dbReference>
<reference evidence="11" key="2">
    <citation type="journal article" date="2023" name="IMA Fungus">
        <title>Comparative genomic study of the Penicillium genus elucidates a diverse pangenome and 15 lateral gene transfer events.</title>
        <authorList>
            <person name="Petersen C."/>
            <person name="Sorensen T."/>
            <person name="Nielsen M.R."/>
            <person name="Sondergaard T.E."/>
            <person name="Sorensen J.L."/>
            <person name="Fitzpatrick D.A."/>
            <person name="Frisvad J.C."/>
            <person name="Nielsen K.L."/>
        </authorList>
    </citation>
    <scope>NUCLEOTIDE SEQUENCE</scope>
    <source>
        <strain evidence="11">IBT 21917</strain>
    </source>
</reference>
<evidence type="ECO:0000256" key="7">
    <source>
        <dbReference type="ARBA" id="ARBA00023180"/>
    </source>
</evidence>
<organism evidence="11 12">
    <name type="scientific">Penicillium capsulatum</name>
    <dbReference type="NCBI Taxonomy" id="69766"/>
    <lineage>
        <taxon>Eukaryota</taxon>
        <taxon>Fungi</taxon>
        <taxon>Dikarya</taxon>
        <taxon>Ascomycota</taxon>
        <taxon>Pezizomycotina</taxon>
        <taxon>Eurotiomycetes</taxon>
        <taxon>Eurotiomycetidae</taxon>
        <taxon>Eurotiales</taxon>
        <taxon>Aspergillaceae</taxon>
        <taxon>Penicillium</taxon>
    </lineage>
</organism>
<dbReference type="GO" id="GO:0001735">
    <property type="term" value="F:prenylcysteine oxidase activity"/>
    <property type="evidence" value="ECO:0007669"/>
    <property type="project" value="InterPro"/>
</dbReference>
<dbReference type="InterPro" id="IPR036188">
    <property type="entry name" value="FAD/NAD-bd_sf"/>
</dbReference>
<evidence type="ECO:0000256" key="9">
    <source>
        <dbReference type="SAM" id="SignalP"/>
    </source>
</evidence>
<keyword evidence="5" id="KW-0274">FAD</keyword>
<feature type="chain" id="PRO_5040785590" evidence="9">
    <location>
        <begin position="17"/>
        <end position="547"/>
    </location>
</feature>
<feature type="signal peptide" evidence="9">
    <location>
        <begin position="1"/>
        <end position="16"/>
    </location>
</feature>
<evidence type="ECO:0000313" key="11">
    <source>
        <dbReference type="EMBL" id="KAJ5156040.1"/>
    </source>
</evidence>
<evidence type="ECO:0000256" key="5">
    <source>
        <dbReference type="ARBA" id="ARBA00022827"/>
    </source>
</evidence>
<dbReference type="Gene3D" id="3.50.50.60">
    <property type="entry name" value="FAD/NAD(P)-binding domain"/>
    <property type="match status" value="1"/>
</dbReference>
<evidence type="ECO:0000256" key="8">
    <source>
        <dbReference type="SAM" id="MobiDB-lite"/>
    </source>
</evidence>
<dbReference type="GO" id="GO:0030327">
    <property type="term" value="P:prenylated protein catabolic process"/>
    <property type="evidence" value="ECO:0007669"/>
    <property type="project" value="TreeGrafter"/>
</dbReference>
<feature type="domain" description="Prenylcysteine lyase" evidence="10">
    <location>
        <begin position="141"/>
        <end position="531"/>
    </location>
</feature>
<feature type="compositionally biased region" description="Polar residues" evidence="8">
    <location>
        <begin position="536"/>
        <end position="547"/>
    </location>
</feature>
<dbReference type="Pfam" id="PF07156">
    <property type="entry name" value="Prenylcys_lyase"/>
    <property type="match status" value="1"/>
</dbReference>
<name>A0A9W9LHP2_9EURO</name>
<evidence type="ECO:0000313" key="12">
    <source>
        <dbReference type="Proteomes" id="UP001146351"/>
    </source>
</evidence>
<protein>
    <submittedName>
        <fullName evidence="11">Prenylcysteine oxidase</fullName>
    </submittedName>
</protein>
<keyword evidence="4 9" id="KW-0732">Signal</keyword>
<evidence type="ECO:0000256" key="3">
    <source>
        <dbReference type="ARBA" id="ARBA00022630"/>
    </source>
</evidence>
<keyword evidence="12" id="KW-1185">Reference proteome</keyword>